<proteinExistence type="predicted"/>
<evidence type="ECO:0000313" key="3">
    <source>
        <dbReference type="EMBL" id="ASK79589.1"/>
    </source>
</evidence>
<dbReference type="AlphaFoldDB" id="A0A220VGY3"/>
<protein>
    <recommendedName>
        <fullName evidence="2">PLD phosphodiesterase domain-containing protein</fullName>
    </recommendedName>
</protein>
<evidence type="ECO:0000313" key="4">
    <source>
        <dbReference type="Proteomes" id="UP000242175"/>
    </source>
</evidence>
<dbReference type="InterPro" id="IPR001736">
    <property type="entry name" value="PLipase_D/transphosphatidylase"/>
</dbReference>
<reference evidence="3 4" key="1">
    <citation type="journal article" date="2016" name="Int. J. Syst. Evol. Microbiol.">
        <title>Paraphotobacterium marinum gen. nov., sp. nov., a member of the family Vibrionaceae, isolated from surface seawater.</title>
        <authorList>
            <person name="Huang Z."/>
            <person name="Dong C."/>
            <person name="Shao Z."/>
        </authorList>
    </citation>
    <scope>NUCLEOTIDE SEQUENCE [LARGE SCALE GENOMIC DNA]</scope>
    <source>
        <strain evidence="3 4">NSCS20N07D</strain>
    </source>
</reference>
<keyword evidence="4" id="KW-1185">Reference proteome</keyword>
<dbReference type="RefSeq" id="WP_089074497.1">
    <property type="nucleotide sequence ID" value="NZ_CBCSAM010000008.1"/>
</dbReference>
<evidence type="ECO:0000256" key="1">
    <source>
        <dbReference type="SAM" id="SignalP"/>
    </source>
</evidence>
<dbReference type="PANTHER" id="PTHR10185">
    <property type="entry name" value="PHOSPHOLIPASE D - RELATED"/>
    <property type="match status" value="1"/>
</dbReference>
<dbReference type="PROSITE" id="PS50035">
    <property type="entry name" value="PLD"/>
    <property type="match status" value="1"/>
</dbReference>
<feature type="chain" id="PRO_5012985112" description="PLD phosphodiesterase domain-containing protein" evidence="1">
    <location>
        <begin position="20"/>
        <end position="542"/>
    </location>
</feature>
<organism evidence="3 4">
    <name type="scientific">Paraphotobacterium marinum</name>
    <dbReference type="NCBI Taxonomy" id="1755811"/>
    <lineage>
        <taxon>Bacteria</taxon>
        <taxon>Pseudomonadati</taxon>
        <taxon>Pseudomonadota</taxon>
        <taxon>Gammaproteobacteria</taxon>
        <taxon>Vibrionales</taxon>
        <taxon>Vibrionaceae</taxon>
        <taxon>Paraphotobacterium</taxon>
    </lineage>
</organism>
<dbReference type="GO" id="GO:0003824">
    <property type="term" value="F:catalytic activity"/>
    <property type="evidence" value="ECO:0007669"/>
    <property type="project" value="InterPro"/>
</dbReference>
<dbReference type="PANTHER" id="PTHR10185:SF17">
    <property type="entry name" value="GM01519P-RELATED"/>
    <property type="match status" value="1"/>
</dbReference>
<dbReference type="SMART" id="SM00155">
    <property type="entry name" value="PLDc"/>
    <property type="match status" value="2"/>
</dbReference>
<dbReference type="KEGG" id="pmai:CF386_11080"/>
<dbReference type="Gene3D" id="3.30.870.10">
    <property type="entry name" value="Endonuclease Chain A"/>
    <property type="match status" value="2"/>
</dbReference>
<evidence type="ECO:0000259" key="2">
    <source>
        <dbReference type="PROSITE" id="PS50035"/>
    </source>
</evidence>
<keyword evidence="1" id="KW-0732">Signal</keyword>
<accession>A0A220VGY3</accession>
<gene>
    <name evidence="3" type="ORF">CF386_11080</name>
</gene>
<name>A0A220VGY3_9GAMM</name>
<dbReference type="InterPro" id="IPR050874">
    <property type="entry name" value="Diverse_PLD-related"/>
</dbReference>
<sequence length="542" mass="61984">MKKLIAGLIVSLCVTSAYASDSNNQVQYNKLNILESFPPIVHDSLQSSHSAIDPYKGFKELIDSAHKDIYIQAFYLNMFIAHKTSHNSEDDHYEQSQRYVDNIIMPLVLAATRGVKINILLSRQSGIDDSNEGSNLKTLNFLMDMAQHSGCEKNIKIKTATQIRYNPRYGIINLKDKSGKQNFEQLSQIGKVVKYPYNRNENIDDDKKFDTSNAGIVHTKAISVDGVSFFIGSNNFDAGAIEHSHDVGLIYIGQNSKNNQYLQDAKDLQSILMNDFAGNLTLKPYQKNLILNNKQNASQILISPGNGVIRGTFDKNVSTQDTKFNRFDQSNEERQFLNLITNPKTGKNVYIQTENFGTTDFYFNQGKTTWDSFYFAIKTALNEGKHIKILFSGKDFAYVDDAILNAPLPLSQEQKAQLYANFYDLYKLEQKYNSMKKSGKLEIGFTDYYPNQIEKRIDYAQYDHAKYMSVGDNVWISNSNVTETYFEKNRDLGILLMNNSRVSHFIQNSFNKVWNNQKYTFLISKHSVRELQSKIKDIKQKA</sequence>
<dbReference type="Proteomes" id="UP000242175">
    <property type="component" value="Chromosome small"/>
</dbReference>
<dbReference type="OrthoDB" id="9814092at2"/>
<dbReference type="SUPFAM" id="SSF56024">
    <property type="entry name" value="Phospholipase D/nuclease"/>
    <property type="match status" value="2"/>
</dbReference>
<dbReference type="InterPro" id="IPR025202">
    <property type="entry name" value="PLD-like_dom"/>
</dbReference>
<feature type="signal peptide" evidence="1">
    <location>
        <begin position="1"/>
        <end position="19"/>
    </location>
</feature>
<dbReference type="EMBL" id="CP022356">
    <property type="protein sequence ID" value="ASK79589.1"/>
    <property type="molecule type" value="Genomic_DNA"/>
</dbReference>
<feature type="domain" description="PLD phosphodiesterase" evidence="2">
    <location>
        <begin position="213"/>
        <end position="240"/>
    </location>
</feature>
<dbReference type="GO" id="GO:0006793">
    <property type="term" value="P:phosphorus metabolic process"/>
    <property type="evidence" value="ECO:0007669"/>
    <property type="project" value="UniProtKB-ARBA"/>
</dbReference>
<dbReference type="Pfam" id="PF13091">
    <property type="entry name" value="PLDc_2"/>
    <property type="match status" value="1"/>
</dbReference>